<keyword evidence="2" id="KW-1185">Reference proteome</keyword>
<sequence>MKPQGRMSGQGRPKIPAYHFLTYPKICRKGGGVKIIAEWRRRAGRADRTPKIPANSFLTYPMICRKGEGVKIIAEWSRRAGRADRTSARVAATLGACLRRPEQPGGGVRVTRGSGQ</sequence>
<dbReference type="AlphaFoldDB" id="A0A2N5EHS3"/>
<proteinExistence type="predicted"/>
<evidence type="ECO:0000313" key="2">
    <source>
        <dbReference type="Proteomes" id="UP000234626"/>
    </source>
</evidence>
<protein>
    <submittedName>
        <fullName evidence="1">Uncharacterized protein</fullName>
    </submittedName>
</protein>
<reference evidence="1 2" key="1">
    <citation type="submission" date="2017-12" db="EMBL/GenBank/DDBJ databases">
        <title>Characterization of six clinical isolates of Enterochimera gen. nov., a novel genus of the Yersiniaciae family and the three species Enterochimera arupensis sp. nov., Enterochimera coloradensis sp. nov, and Enterochimera californica sp. nov.</title>
        <authorList>
            <person name="Rossi A."/>
            <person name="Fisher M."/>
        </authorList>
    </citation>
    <scope>NUCLEOTIDE SEQUENCE [LARGE SCALE GENOMIC DNA]</scope>
    <source>
        <strain evidence="1 2">2016Iso1</strain>
    </source>
</reference>
<dbReference type="Proteomes" id="UP000234626">
    <property type="component" value="Unassembled WGS sequence"/>
</dbReference>
<gene>
    <name evidence="1" type="ORF">CYR34_20265</name>
</gene>
<dbReference type="EMBL" id="PJZK01000031">
    <property type="protein sequence ID" value="PLR43722.1"/>
    <property type="molecule type" value="Genomic_DNA"/>
</dbReference>
<organism evidence="1 2">
    <name type="scientific">Chimaeribacter arupi</name>
    <dbReference type="NCBI Taxonomy" id="2060066"/>
    <lineage>
        <taxon>Bacteria</taxon>
        <taxon>Pseudomonadati</taxon>
        <taxon>Pseudomonadota</taxon>
        <taxon>Gammaproteobacteria</taxon>
        <taxon>Enterobacterales</taxon>
        <taxon>Yersiniaceae</taxon>
        <taxon>Chimaeribacter</taxon>
    </lineage>
</organism>
<accession>A0A2N5EHS3</accession>
<name>A0A2N5EHS3_9GAMM</name>
<comment type="caution">
    <text evidence="1">The sequence shown here is derived from an EMBL/GenBank/DDBJ whole genome shotgun (WGS) entry which is preliminary data.</text>
</comment>
<evidence type="ECO:0000313" key="1">
    <source>
        <dbReference type="EMBL" id="PLR43722.1"/>
    </source>
</evidence>